<feature type="region of interest" description="Disordered" evidence="1">
    <location>
        <begin position="1"/>
        <end position="27"/>
    </location>
</feature>
<keyword evidence="3" id="KW-1185">Reference proteome</keyword>
<reference evidence="2" key="1">
    <citation type="submission" date="2020-01" db="EMBL/GenBank/DDBJ databases">
        <title>Development of genomics and gene disruption for Polysphondylium violaceum indicates a role for the polyketide synthase stlB in stalk morphogenesis.</title>
        <authorList>
            <person name="Narita B."/>
            <person name="Kawabe Y."/>
            <person name="Kin K."/>
            <person name="Saito T."/>
            <person name="Gibbs R."/>
            <person name="Kuspa A."/>
            <person name="Muzny D."/>
            <person name="Queller D."/>
            <person name="Richards S."/>
            <person name="Strassman J."/>
            <person name="Sucgang R."/>
            <person name="Worley K."/>
            <person name="Schaap P."/>
        </authorList>
    </citation>
    <scope>NUCLEOTIDE SEQUENCE</scope>
    <source>
        <strain evidence="2">QSvi11</strain>
    </source>
</reference>
<dbReference type="AlphaFoldDB" id="A0A8J4UXV5"/>
<comment type="caution">
    <text evidence="2">The sequence shown here is derived from an EMBL/GenBank/DDBJ whole genome shotgun (WGS) entry which is preliminary data.</text>
</comment>
<dbReference type="Proteomes" id="UP000695562">
    <property type="component" value="Unassembled WGS sequence"/>
</dbReference>
<evidence type="ECO:0000256" key="1">
    <source>
        <dbReference type="SAM" id="MobiDB-lite"/>
    </source>
</evidence>
<proteinExistence type="predicted"/>
<name>A0A8J4UXV5_9MYCE</name>
<organism evidence="2 3">
    <name type="scientific">Polysphondylium violaceum</name>
    <dbReference type="NCBI Taxonomy" id="133409"/>
    <lineage>
        <taxon>Eukaryota</taxon>
        <taxon>Amoebozoa</taxon>
        <taxon>Evosea</taxon>
        <taxon>Eumycetozoa</taxon>
        <taxon>Dictyostelia</taxon>
        <taxon>Dictyosteliales</taxon>
        <taxon>Dictyosteliaceae</taxon>
        <taxon>Polysphondylium</taxon>
    </lineage>
</organism>
<feature type="compositionally biased region" description="Low complexity" evidence="1">
    <location>
        <begin position="1"/>
        <end position="11"/>
    </location>
</feature>
<accession>A0A8J4UXV5</accession>
<feature type="non-terminal residue" evidence="2">
    <location>
        <position position="1"/>
    </location>
</feature>
<gene>
    <name evidence="2" type="ORF">CYY_007122</name>
</gene>
<protein>
    <submittedName>
        <fullName evidence="2">Uncharacterized protein</fullName>
    </submittedName>
</protein>
<evidence type="ECO:0000313" key="3">
    <source>
        <dbReference type="Proteomes" id="UP000695562"/>
    </source>
</evidence>
<dbReference type="EMBL" id="AJWJ01000363">
    <property type="protein sequence ID" value="KAF2071550.1"/>
    <property type="molecule type" value="Genomic_DNA"/>
</dbReference>
<evidence type="ECO:0000313" key="2">
    <source>
        <dbReference type="EMBL" id="KAF2071550.1"/>
    </source>
</evidence>
<sequence length="27" mass="3141">DFPDFPSDFPKPSFPPGWMKAKEEKTN</sequence>